<evidence type="ECO:0000313" key="3">
    <source>
        <dbReference type="Proteomes" id="UP000266861"/>
    </source>
</evidence>
<keyword evidence="1" id="KW-0472">Membrane</keyword>
<keyword evidence="1" id="KW-0812">Transmembrane</keyword>
<accession>A0A397G0A8</accession>
<keyword evidence="3" id="KW-1185">Reference proteome</keyword>
<dbReference type="AlphaFoldDB" id="A0A397G0A8"/>
<dbReference type="InterPro" id="IPR015915">
    <property type="entry name" value="Kelch-typ_b-propeller"/>
</dbReference>
<dbReference type="SUPFAM" id="SSF50965">
    <property type="entry name" value="Galactose oxidase, central domain"/>
    <property type="match status" value="1"/>
</dbReference>
<dbReference type="InterPro" id="IPR011043">
    <property type="entry name" value="Gal_Oxase/kelch_b-propeller"/>
</dbReference>
<dbReference type="Proteomes" id="UP000266861">
    <property type="component" value="Unassembled WGS sequence"/>
</dbReference>
<gene>
    <name evidence="2" type="ORF">Glove_756g13</name>
</gene>
<keyword evidence="1" id="KW-1133">Transmembrane helix</keyword>
<feature type="transmembrane region" description="Helical" evidence="1">
    <location>
        <begin position="13"/>
        <end position="35"/>
    </location>
</feature>
<dbReference type="EMBL" id="PQFF01000591">
    <property type="protein sequence ID" value="RHZ44157.1"/>
    <property type="molecule type" value="Genomic_DNA"/>
</dbReference>
<dbReference type="STRING" id="1348612.A0A397G0A8"/>
<evidence type="ECO:0000313" key="2">
    <source>
        <dbReference type="EMBL" id="RHZ44157.1"/>
    </source>
</evidence>
<dbReference type="Gene3D" id="2.120.10.80">
    <property type="entry name" value="Kelch-type beta propeller"/>
    <property type="match status" value="1"/>
</dbReference>
<reference evidence="2 3" key="1">
    <citation type="submission" date="2018-08" db="EMBL/GenBank/DDBJ databases">
        <title>Genome and evolution of the arbuscular mycorrhizal fungus Diversispora epigaea (formerly Glomus versiforme) and its bacterial endosymbionts.</title>
        <authorList>
            <person name="Sun X."/>
            <person name="Fei Z."/>
            <person name="Harrison M."/>
        </authorList>
    </citation>
    <scope>NUCLEOTIDE SEQUENCE [LARGE SCALE GENOMIC DNA]</scope>
    <source>
        <strain evidence="2 3">IT104</strain>
    </source>
</reference>
<comment type="caution">
    <text evidence="2">The sequence shown here is derived from an EMBL/GenBank/DDBJ whole genome shotgun (WGS) entry which is preliminary data.</text>
</comment>
<protein>
    <submittedName>
        <fullName evidence="2">Uncharacterized protein</fullName>
    </submittedName>
</protein>
<organism evidence="2 3">
    <name type="scientific">Diversispora epigaea</name>
    <dbReference type="NCBI Taxonomy" id="1348612"/>
    <lineage>
        <taxon>Eukaryota</taxon>
        <taxon>Fungi</taxon>
        <taxon>Fungi incertae sedis</taxon>
        <taxon>Mucoromycota</taxon>
        <taxon>Glomeromycotina</taxon>
        <taxon>Glomeromycetes</taxon>
        <taxon>Diversisporales</taxon>
        <taxon>Diversisporaceae</taxon>
        <taxon>Diversispora</taxon>
    </lineage>
</organism>
<sequence>MGGSENLFSMTKLYVLFPGLMAPIGLMAYTATLLNNTRILYIGGRHGSITTISYLLLDKLPMYNIDDNTWSIVSTSGNIPFPRYDHGTVFIPQYNQILIIYGYPDISITSIMALDALKFVWLSIPTISNTDLFSK</sequence>
<evidence type="ECO:0000256" key="1">
    <source>
        <dbReference type="SAM" id="Phobius"/>
    </source>
</evidence>
<proteinExistence type="predicted"/>
<name>A0A397G0A8_9GLOM</name>
<dbReference type="OrthoDB" id="432528at2759"/>